<dbReference type="InterPro" id="IPR014895">
    <property type="entry name" value="Alginate_lyase_2"/>
</dbReference>
<evidence type="ECO:0000256" key="1">
    <source>
        <dbReference type="ARBA" id="ARBA00023211"/>
    </source>
</evidence>
<gene>
    <name evidence="4" type="ORF">RIF29_42413</name>
</gene>
<feature type="domain" description="Alginate lyase 2" evidence="3">
    <location>
        <begin position="46"/>
        <end position="221"/>
    </location>
</feature>
<dbReference type="Proteomes" id="UP001372338">
    <property type="component" value="Unassembled WGS sequence"/>
</dbReference>
<proteinExistence type="predicted"/>
<evidence type="ECO:0000259" key="3">
    <source>
        <dbReference type="Pfam" id="PF08787"/>
    </source>
</evidence>
<reference evidence="4 5" key="1">
    <citation type="submission" date="2024-01" db="EMBL/GenBank/DDBJ databases">
        <title>The genomes of 5 underutilized Papilionoideae crops provide insights into root nodulation and disease resistanc.</title>
        <authorList>
            <person name="Yuan L."/>
        </authorList>
    </citation>
    <scope>NUCLEOTIDE SEQUENCE [LARGE SCALE GENOMIC DNA]</scope>
    <source>
        <strain evidence="4">ZHUSHIDOU_FW_LH</strain>
        <tissue evidence="4">Leaf</tissue>
    </source>
</reference>
<evidence type="ECO:0000256" key="2">
    <source>
        <dbReference type="SAM" id="SignalP"/>
    </source>
</evidence>
<dbReference type="PANTHER" id="PTHR33681">
    <property type="entry name" value="BINDING PROTEIN, PUTATIVE, EXPRESSED-RELATED"/>
    <property type="match status" value="1"/>
</dbReference>
<feature type="signal peptide" evidence="2">
    <location>
        <begin position="1"/>
        <end position="25"/>
    </location>
</feature>
<feature type="chain" id="PRO_5042934351" description="Alginate lyase 2 domain-containing protein" evidence="2">
    <location>
        <begin position="26"/>
        <end position="226"/>
    </location>
</feature>
<keyword evidence="1" id="KW-0464">Manganese</keyword>
<evidence type="ECO:0000313" key="4">
    <source>
        <dbReference type="EMBL" id="KAK7247529.1"/>
    </source>
</evidence>
<dbReference type="PANTHER" id="PTHR33681:SF4">
    <property type="entry name" value="OS12G0171100 PROTEIN"/>
    <property type="match status" value="1"/>
</dbReference>
<organism evidence="4 5">
    <name type="scientific">Crotalaria pallida</name>
    <name type="common">Smooth rattlebox</name>
    <name type="synonym">Crotalaria striata</name>
    <dbReference type="NCBI Taxonomy" id="3830"/>
    <lineage>
        <taxon>Eukaryota</taxon>
        <taxon>Viridiplantae</taxon>
        <taxon>Streptophyta</taxon>
        <taxon>Embryophyta</taxon>
        <taxon>Tracheophyta</taxon>
        <taxon>Spermatophyta</taxon>
        <taxon>Magnoliopsida</taxon>
        <taxon>eudicotyledons</taxon>
        <taxon>Gunneridae</taxon>
        <taxon>Pentapetalae</taxon>
        <taxon>rosids</taxon>
        <taxon>fabids</taxon>
        <taxon>Fabales</taxon>
        <taxon>Fabaceae</taxon>
        <taxon>Papilionoideae</taxon>
        <taxon>50 kb inversion clade</taxon>
        <taxon>genistoids sensu lato</taxon>
        <taxon>core genistoids</taxon>
        <taxon>Crotalarieae</taxon>
        <taxon>Crotalaria</taxon>
    </lineage>
</organism>
<dbReference type="SUPFAM" id="SSF49899">
    <property type="entry name" value="Concanavalin A-like lectins/glucanases"/>
    <property type="match status" value="1"/>
</dbReference>
<keyword evidence="5" id="KW-1185">Reference proteome</keyword>
<evidence type="ECO:0000313" key="5">
    <source>
        <dbReference type="Proteomes" id="UP001372338"/>
    </source>
</evidence>
<dbReference type="Gene3D" id="2.60.120.200">
    <property type="match status" value="1"/>
</dbReference>
<dbReference type="Pfam" id="PF08787">
    <property type="entry name" value="Alginate_lyase2"/>
    <property type="match status" value="1"/>
</dbReference>
<protein>
    <recommendedName>
        <fullName evidence="3">Alginate lyase 2 domain-containing protein</fullName>
    </recommendedName>
</protein>
<comment type="caution">
    <text evidence="4">The sequence shown here is derived from an EMBL/GenBank/DDBJ whole genome shotgun (WGS) entry which is preliminary data.</text>
</comment>
<dbReference type="InterPro" id="IPR013320">
    <property type="entry name" value="ConA-like_dom_sf"/>
</dbReference>
<sequence length="226" mass="26206">MGTLSHVGLLNMALYFSLIMHTSNSWPWPVDSSHLTLGFVELPLLNASNFKHHKPYNLPISERYSFIDGIHKFWVYSNDKPLYPYSPTKPRSEIRIEGYDYSSGVWQFEGQGFVPSGTSGVCIMQLFGSRPPHATTLMVRTYNESLFYYRNHILVPNIWDRWFQLNVIHDVEASTVKVYIDGLLVYVAPGRGGRSHYFKFGVYTQDNPSYYMESRWKGIRVLRKCS</sequence>
<dbReference type="AlphaFoldDB" id="A0AAN9HSD0"/>
<accession>A0AAN9HSD0</accession>
<keyword evidence="2" id="KW-0732">Signal</keyword>
<dbReference type="EMBL" id="JAYWIO010000008">
    <property type="protein sequence ID" value="KAK7247529.1"/>
    <property type="molecule type" value="Genomic_DNA"/>
</dbReference>
<name>A0AAN9HSD0_CROPI</name>